<evidence type="ECO:0000313" key="3">
    <source>
        <dbReference type="EMBL" id="ADN76047.1"/>
    </source>
</evidence>
<evidence type="ECO:0000313" key="4">
    <source>
        <dbReference type="Proteomes" id="UP000006683"/>
    </source>
</evidence>
<dbReference type="GO" id="GO:0016491">
    <property type="term" value="F:oxidoreductase activity"/>
    <property type="evidence" value="ECO:0007669"/>
    <property type="project" value="UniProtKB-KW"/>
</dbReference>
<dbReference type="Proteomes" id="UP000006683">
    <property type="component" value="Chromosome"/>
</dbReference>
<dbReference type="PANTHER" id="PTHR43639">
    <property type="entry name" value="OXIDOREDUCTASE, SHORT-CHAIN DEHYDROGENASE/REDUCTASE FAMILY (AFU_ORTHOLOGUE AFUA_5G02870)"/>
    <property type="match status" value="1"/>
</dbReference>
<comment type="similarity">
    <text evidence="1">Belongs to the short-chain dehydrogenases/reductases (SDR) family.</text>
</comment>
<dbReference type="SUPFAM" id="SSF51735">
    <property type="entry name" value="NAD(P)-binding Rossmann-fold domains"/>
    <property type="match status" value="1"/>
</dbReference>
<name>E1SSL8_FERBD</name>
<dbReference type="EMBL" id="CP002209">
    <property type="protein sequence ID" value="ADN76047.1"/>
    <property type="molecule type" value="Genomic_DNA"/>
</dbReference>
<evidence type="ECO:0000256" key="1">
    <source>
        <dbReference type="ARBA" id="ARBA00006484"/>
    </source>
</evidence>
<dbReference type="STRING" id="550540.Fbal_1844"/>
<dbReference type="AlphaFoldDB" id="E1SSL8"/>
<evidence type="ECO:0000256" key="2">
    <source>
        <dbReference type="ARBA" id="ARBA00023002"/>
    </source>
</evidence>
<dbReference type="OrthoDB" id="9775864at2"/>
<dbReference type="RefSeq" id="WP_013345353.1">
    <property type="nucleotide sequence ID" value="NC_014541.1"/>
</dbReference>
<proteinExistence type="inferred from homology"/>
<gene>
    <name evidence="3" type="ordered locus">Fbal_1844</name>
</gene>
<dbReference type="HOGENOM" id="CLU_010194_1_3_6"/>
<reference evidence="3 4" key="1">
    <citation type="journal article" date="2010" name="Stand. Genomic Sci.">
        <title>Complete genome sequence of Ferrimonas balearica type strain (PAT).</title>
        <authorList>
            <person name="Nolan M."/>
            <person name="Sikorski J."/>
            <person name="Davenport K."/>
            <person name="Lucas S."/>
            <person name="Glavina Del Rio T."/>
            <person name="Tice H."/>
            <person name="Cheng J."/>
            <person name="Goodwin L."/>
            <person name="Pitluck S."/>
            <person name="Liolios K."/>
            <person name="Ivanova N."/>
            <person name="Mavromatis K."/>
            <person name="Ovchinnikova G."/>
            <person name="Pati A."/>
            <person name="Chen A."/>
            <person name="Palaniappan K."/>
            <person name="Land M."/>
            <person name="Hauser L."/>
            <person name="Chang Y."/>
            <person name="Jeffries C."/>
            <person name="Tapia R."/>
            <person name="Brettin T."/>
            <person name="Detter J."/>
            <person name="Han C."/>
            <person name="Yasawong M."/>
            <person name="Rohde M."/>
            <person name="Tindall B."/>
            <person name="Goker M."/>
            <person name="Woyke T."/>
            <person name="Bristow J."/>
            <person name="Eisen J."/>
            <person name="Markowitz V."/>
            <person name="Hugenholtz P."/>
            <person name="Kyrpides N."/>
            <person name="Klenk H."/>
            <person name="Lapidus A."/>
        </authorList>
    </citation>
    <scope>NUCLEOTIDE SEQUENCE [LARGE SCALE GENOMIC DNA]</scope>
    <source>
        <strain evidence="4">DSM 9799 / CCM 4581 / KCTC 23876 / PAT</strain>
    </source>
</reference>
<dbReference type="Pfam" id="PF13561">
    <property type="entry name" value="adh_short_C2"/>
    <property type="match status" value="1"/>
</dbReference>
<sequence length="250" mass="26712">MASNTPVALITGAGKRVGAALARAFHQDGFNLVIHCLHSRAEADALAEELNQHRPDSARVLQADLNDLSQVATLAQQTLAQWHRLDLLINNASRFYPTPVGDIDQAAWHDLVGSNMMAPLLLSQALAPTLAEHKGSIINMVDVHARSPLKGHTLYCMAKAALEMMTKSLALELAPRVRVNAIAPGAILWPAQGENESGQQAVLAQVPLGRLGELDEISNTARFLTHHATYLTGQVIAVDGGRSLAPLQGA</sequence>
<dbReference type="InterPro" id="IPR036291">
    <property type="entry name" value="NAD(P)-bd_dom_sf"/>
</dbReference>
<dbReference type="InterPro" id="IPR020904">
    <property type="entry name" value="Sc_DH/Rdtase_CS"/>
</dbReference>
<organism evidence="3 4">
    <name type="scientific">Ferrimonas balearica (strain DSM 9799 / CCM 4581 / KCTC 23876 / PAT)</name>
    <dbReference type="NCBI Taxonomy" id="550540"/>
    <lineage>
        <taxon>Bacteria</taxon>
        <taxon>Pseudomonadati</taxon>
        <taxon>Pseudomonadota</taxon>
        <taxon>Gammaproteobacteria</taxon>
        <taxon>Alteromonadales</taxon>
        <taxon>Ferrimonadaceae</taxon>
        <taxon>Ferrimonas</taxon>
    </lineage>
</organism>
<dbReference type="eggNOG" id="COG1028">
    <property type="taxonomic scope" value="Bacteria"/>
</dbReference>
<dbReference type="NCBIfam" id="NF006598">
    <property type="entry name" value="PRK09135.1"/>
    <property type="match status" value="1"/>
</dbReference>
<dbReference type="PROSITE" id="PS00061">
    <property type="entry name" value="ADH_SHORT"/>
    <property type="match status" value="1"/>
</dbReference>
<protein>
    <submittedName>
        <fullName evidence="3">Short-chain dehydrogenase/reductase SDR</fullName>
    </submittedName>
</protein>
<dbReference type="GeneID" id="67182049"/>
<keyword evidence="2" id="KW-0560">Oxidoreductase</keyword>
<dbReference type="InterPro" id="IPR002347">
    <property type="entry name" value="SDR_fam"/>
</dbReference>
<dbReference type="KEGG" id="fbl:Fbal_1844"/>
<dbReference type="PRINTS" id="PR00081">
    <property type="entry name" value="GDHRDH"/>
</dbReference>
<keyword evidence="4" id="KW-1185">Reference proteome</keyword>
<accession>E1SSL8</accession>
<dbReference type="Gene3D" id="3.40.50.720">
    <property type="entry name" value="NAD(P)-binding Rossmann-like Domain"/>
    <property type="match status" value="1"/>
</dbReference>
<dbReference type="FunFam" id="3.40.50.720:FF:000084">
    <property type="entry name" value="Short-chain dehydrogenase reductase"/>
    <property type="match status" value="1"/>
</dbReference>
<dbReference type="PRINTS" id="PR00080">
    <property type="entry name" value="SDRFAMILY"/>
</dbReference>
<dbReference type="PANTHER" id="PTHR43639:SF1">
    <property type="entry name" value="SHORT-CHAIN DEHYDROGENASE_REDUCTASE FAMILY PROTEIN"/>
    <property type="match status" value="1"/>
</dbReference>